<reference evidence="2 3" key="1">
    <citation type="journal article" date="2023" name="Hortic Res">
        <title>Pangenome of water caltrop reveals structural variations and asymmetric subgenome divergence after allopolyploidization.</title>
        <authorList>
            <person name="Zhang X."/>
            <person name="Chen Y."/>
            <person name="Wang L."/>
            <person name="Yuan Y."/>
            <person name="Fang M."/>
            <person name="Shi L."/>
            <person name="Lu R."/>
            <person name="Comes H.P."/>
            <person name="Ma Y."/>
            <person name="Chen Y."/>
            <person name="Huang G."/>
            <person name="Zhou Y."/>
            <person name="Zheng Z."/>
            <person name="Qiu Y."/>
        </authorList>
    </citation>
    <scope>NUCLEOTIDE SEQUENCE [LARGE SCALE GENOMIC DNA]</scope>
    <source>
        <tissue evidence="2">Roots</tissue>
    </source>
</reference>
<accession>A0AAN7LFS0</accession>
<dbReference type="InterPro" id="IPR025322">
    <property type="entry name" value="PADRE_dom"/>
</dbReference>
<evidence type="ECO:0000256" key="1">
    <source>
        <dbReference type="SAM" id="MobiDB-lite"/>
    </source>
</evidence>
<evidence type="ECO:0000313" key="2">
    <source>
        <dbReference type="EMBL" id="KAK4779662.1"/>
    </source>
</evidence>
<protein>
    <submittedName>
        <fullName evidence="2">Uncharacterized protein</fullName>
    </submittedName>
</protein>
<proteinExistence type="predicted"/>
<dbReference type="PANTHER" id="PTHR33413">
    <property type="entry name" value="EXPRESSED PROTEIN"/>
    <property type="match status" value="1"/>
</dbReference>
<organism evidence="2 3">
    <name type="scientific">Trapa incisa</name>
    <dbReference type="NCBI Taxonomy" id="236973"/>
    <lineage>
        <taxon>Eukaryota</taxon>
        <taxon>Viridiplantae</taxon>
        <taxon>Streptophyta</taxon>
        <taxon>Embryophyta</taxon>
        <taxon>Tracheophyta</taxon>
        <taxon>Spermatophyta</taxon>
        <taxon>Magnoliopsida</taxon>
        <taxon>eudicotyledons</taxon>
        <taxon>Gunneridae</taxon>
        <taxon>Pentapetalae</taxon>
        <taxon>rosids</taxon>
        <taxon>malvids</taxon>
        <taxon>Myrtales</taxon>
        <taxon>Lythraceae</taxon>
        <taxon>Trapa</taxon>
    </lineage>
</organism>
<dbReference type="EMBL" id="JAXIOK010000001">
    <property type="protein sequence ID" value="KAK4779662.1"/>
    <property type="molecule type" value="Genomic_DNA"/>
</dbReference>
<feature type="compositionally biased region" description="Low complexity" evidence="1">
    <location>
        <begin position="114"/>
        <end position="124"/>
    </location>
</feature>
<dbReference type="Pfam" id="PF14009">
    <property type="entry name" value="PADRE"/>
    <property type="match status" value="1"/>
</dbReference>
<evidence type="ECO:0000313" key="3">
    <source>
        <dbReference type="Proteomes" id="UP001345219"/>
    </source>
</evidence>
<gene>
    <name evidence="2" type="ORF">SAY87_015768</name>
</gene>
<dbReference type="PANTHER" id="PTHR33413:SF4">
    <property type="entry name" value="D-RIBOSE-BINDING PERIPLASMIC PROTEIN"/>
    <property type="match status" value="1"/>
</dbReference>
<comment type="caution">
    <text evidence="2">The sequence shown here is derived from an EMBL/GenBank/DDBJ whole genome shotgun (WGS) entry which is preliminary data.</text>
</comment>
<dbReference type="AlphaFoldDB" id="A0AAN7LFS0"/>
<sequence length="181" mass="20443">MGNCQAIDTAAMVIHHPSGRTERLYWPVTASEVMRMNPGHYVSIIIPSLPIDGAGRGEKDDGQNDKDREEARFTRVKLLHASETLITGHAYRLINSQEVMNVLRAKRCEKMRRQQQQPQRPQRQLAENSSQEDTGILTGQKDSMAEKNNQSSRGRVLSMNSSVMKPKSWRPSLESIDEKAS</sequence>
<feature type="region of interest" description="Disordered" evidence="1">
    <location>
        <begin position="109"/>
        <end position="181"/>
    </location>
</feature>
<name>A0AAN7LFS0_9MYRT</name>
<feature type="compositionally biased region" description="Polar residues" evidence="1">
    <location>
        <begin position="146"/>
        <end position="163"/>
    </location>
</feature>
<dbReference type="Proteomes" id="UP001345219">
    <property type="component" value="Chromosome 13"/>
</dbReference>
<keyword evidence="3" id="KW-1185">Reference proteome</keyword>